<dbReference type="GO" id="GO:0000422">
    <property type="term" value="P:autophagy of mitochondrion"/>
    <property type="evidence" value="ECO:0007669"/>
    <property type="project" value="TreeGrafter"/>
</dbReference>
<comment type="catalytic activity">
    <reaction evidence="10">
        <text>a 1,2-diacyl-sn-glycero-3-phospho-L-serine(in) = a 1,2-diacyl-sn-glycero-3-phospho-L-serine(out)</text>
        <dbReference type="Rhea" id="RHEA:38663"/>
        <dbReference type="ChEBI" id="CHEBI:57262"/>
    </reaction>
</comment>
<dbReference type="GO" id="GO:0034045">
    <property type="term" value="C:phagophore assembly site membrane"/>
    <property type="evidence" value="ECO:0007669"/>
    <property type="project" value="UniProtKB-SubCell"/>
</dbReference>
<evidence type="ECO:0000256" key="7">
    <source>
        <dbReference type="ARBA" id="ARBA00023006"/>
    </source>
</evidence>
<dbReference type="InterPro" id="IPR026849">
    <property type="entry name" value="ATG2"/>
</dbReference>
<dbReference type="PANTHER" id="PTHR13190:SF1">
    <property type="entry name" value="AUTOPHAGY-RELATED 2, ISOFORM A"/>
    <property type="match status" value="1"/>
</dbReference>
<evidence type="ECO:0000313" key="13">
    <source>
        <dbReference type="Proteomes" id="UP001162131"/>
    </source>
</evidence>
<keyword evidence="7" id="KW-0072">Autophagy</keyword>
<keyword evidence="8" id="KW-0445">Lipid transport</keyword>
<dbReference type="GO" id="GO:0032266">
    <property type="term" value="F:phosphatidylinositol-3-phosphate binding"/>
    <property type="evidence" value="ECO:0007669"/>
    <property type="project" value="TreeGrafter"/>
</dbReference>
<gene>
    <name evidence="12" type="ORF">BSTOLATCC_MIC17474</name>
</gene>
<evidence type="ECO:0000256" key="1">
    <source>
        <dbReference type="ARBA" id="ARBA00004406"/>
    </source>
</evidence>
<protein>
    <recommendedName>
        <fullName evidence="4">Autophagy-related protein 2</fullName>
    </recommendedName>
</protein>
<dbReference type="GO" id="GO:0005789">
    <property type="term" value="C:endoplasmic reticulum membrane"/>
    <property type="evidence" value="ECO:0007669"/>
    <property type="project" value="UniProtKB-SubCell"/>
</dbReference>
<comment type="catalytic activity">
    <reaction evidence="11">
        <text>a 1,2-diacyl-sn-glycero-3-phosphoethanolamine(in) = a 1,2-diacyl-sn-glycero-3-phosphoethanolamine(out)</text>
        <dbReference type="Rhea" id="RHEA:38895"/>
        <dbReference type="ChEBI" id="CHEBI:64612"/>
    </reaction>
</comment>
<evidence type="ECO:0000256" key="11">
    <source>
        <dbReference type="ARBA" id="ARBA00024615"/>
    </source>
</evidence>
<keyword evidence="13" id="KW-1185">Reference proteome</keyword>
<reference evidence="12" key="1">
    <citation type="submission" date="2021-09" db="EMBL/GenBank/DDBJ databases">
        <authorList>
            <consortium name="AG Swart"/>
            <person name="Singh M."/>
            <person name="Singh A."/>
            <person name="Seah K."/>
            <person name="Emmerich C."/>
        </authorList>
    </citation>
    <scope>NUCLEOTIDE SEQUENCE</scope>
    <source>
        <strain evidence="12">ATCC30299</strain>
    </source>
</reference>
<dbReference type="Proteomes" id="UP001162131">
    <property type="component" value="Unassembled WGS sequence"/>
</dbReference>
<evidence type="ECO:0000256" key="9">
    <source>
        <dbReference type="ARBA" id="ARBA00023136"/>
    </source>
</evidence>
<evidence type="ECO:0000313" key="12">
    <source>
        <dbReference type="EMBL" id="CAG9316841.1"/>
    </source>
</evidence>
<evidence type="ECO:0000256" key="4">
    <source>
        <dbReference type="ARBA" id="ARBA00018070"/>
    </source>
</evidence>
<keyword evidence="6" id="KW-0256">Endoplasmic reticulum</keyword>
<dbReference type="GO" id="GO:0061723">
    <property type="term" value="P:glycophagy"/>
    <property type="evidence" value="ECO:0007669"/>
    <property type="project" value="TreeGrafter"/>
</dbReference>
<evidence type="ECO:0000256" key="5">
    <source>
        <dbReference type="ARBA" id="ARBA00022448"/>
    </source>
</evidence>
<dbReference type="PANTHER" id="PTHR13190">
    <property type="entry name" value="AUTOPHAGY-RELATED 2, ISOFORM A"/>
    <property type="match status" value="1"/>
</dbReference>
<dbReference type="GO" id="GO:0061908">
    <property type="term" value="C:phagophore"/>
    <property type="evidence" value="ECO:0007669"/>
    <property type="project" value="TreeGrafter"/>
</dbReference>
<evidence type="ECO:0000256" key="6">
    <source>
        <dbReference type="ARBA" id="ARBA00022824"/>
    </source>
</evidence>
<comment type="similarity">
    <text evidence="3">Belongs to the ATG2 family.</text>
</comment>
<dbReference type="GO" id="GO:0043495">
    <property type="term" value="F:protein-membrane adaptor activity"/>
    <property type="evidence" value="ECO:0007669"/>
    <property type="project" value="TreeGrafter"/>
</dbReference>
<dbReference type="GO" id="GO:0034727">
    <property type="term" value="P:piecemeal microautophagy of the nucleus"/>
    <property type="evidence" value="ECO:0007669"/>
    <property type="project" value="TreeGrafter"/>
</dbReference>
<comment type="subcellular location">
    <subcellularLocation>
        <location evidence="1">Endoplasmic reticulum membrane</location>
        <topology evidence="1">Peripheral membrane protein</topology>
    </subcellularLocation>
    <subcellularLocation>
        <location evidence="2">Preautophagosomal structure membrane</location>
        <topology evidence="2">Peripheral membrane protein</topology>
    </subcellularLocation>
</comment>
<name>A0AAU9IYT0_9CILI</name>
<dbReference type="EMBL" id="CAJZBQ010000017">
    <property type="protein sequence ID" value="CAG9316841.1"/>
    <property type="molecule type" value="Genomic_DNA"/>
</dbReference>
<evidence type="ECO:0000256" key="2">
    <source>
        <dbReference type="ARBA" id="ARBA00004623"/>
    </source>
</evidence>
<dbReference type="GO" id="GO:0006869">
    <property type="term" value="P:lipid transport"/>
    <property type="evidence" value="ECO:0007669"/>
    <property type="project" value="UniProtKB-KW"/>
</dbReference>
<evidence type="ECO:0000256" key="3">
    <source>
        <dbReference type="ARBA" id="ARBA00009714"/>
    </source>
</evidence>
<accession>A0AAU9IYT0</accession>
<keyword evidence="5" id="KW-0813">Transport</keyword>
<dbReference type="Pfam" id="PF13329">
    <property type="entry name" value="ATG2_CAD"/>
    <property type="match status" value="1"/>
</dbReference>
<evidence type="ECO:0000256" key="8">
    <source>
        <dbReference type="ARBA" id="ARBA00023055"/>
    </source>
</evidence>
<proteinExistence type="inferred from homology"/>
<organism evidence="12 13">
    <name type="scientific">Blepharisma stoltei</name>
    <dbReference type="NCBI Taxonomy" id="1481888"/>
    <lineage>
        <taxon>Eukaryota</taxon>
        <taxon>Sar</taxon>
        <taxon>Alveolata</taxon>
        <taxon>Ciliophora</taxon>
        <taxon>Postciliodesmatophora</taxon>
        <taxon>Heterotrichea</taxon>
        <taxon>Heterotrichida</taxon>
        <taxon>Blepharismidae</taxon>
        <taxon>Blepharisma</taxon>
    </lineage>
</organism>
<comment type="caution">
    <text evidence="12">The sequence shown here is derived from an EMBL/GenBank/DDBJ whole genome shotgun (WGS) entry which is preliminary data.</text>
</comment>
<dbReference type="GO" id="GO:0000045">
    <property type="term" value="P:autophagosome assembly"/>
    <property type="evidence" value="ECO:0007669"/>
    <property type="project" value="TreeGrafter"/>
</dbReference>
<sequence length="1481" mass="169665">MKIGNFLNFSIKNLGLKIIHRESINKMPLFTRPIEELLSYIFSRLNKGIFLDELDHKHFQAKVSEGLYILKDLKLNPLTINQNLSESSLHLKSASISRVHIRLPSLIKINHNPVSVQMGDVVIELCSAGESGSPVILNQNAKNPSDQQQASQQNVGIFTKTIGNIISNITFEINMIKIRIRAHPNDSDFIQITINKASLKKDLSDNKASIVRSARIEGFRISVTQNDAEVYEPSDYSHIAFIEHPINLRIFITNEMLLLEGDVAKINALICMEQLKVIVNIFSRLRKSTLVINEESVLMETYREIKEEIIESIEPESKVEIRKKSMKFRLKAINVALLLEESEGFKKRWDYQDGAYPGVPHSHLLIYFNDSAITQFLSTDIKVKNFGVKYCHLANNPALESSSIYQSAKQSFFSEFFKPKVGNFDFWAVDINKQHFCIKNVIEFYKSRDDLPSSPGYVLPTIKEDISIKKSQNDFKIKLATMKCHLDLILISELENLIYSLDFNGNSNNGSIFSFLVSLPSFQIDYQQHDNNSSENGFCCCSQSNWKLMGILKKIKIMGNNNDILANSKEFDVYITSETELINIMKIPDIKYERISQSQEEIIIEEQKVETHERYYVPGQGRVSFPKNTKISEIYSENDDYRFRFDPKKRNEAEENRSKKSVNYINRISASYLEIQINSFSLQQLVYFIPTNLKKPISTKKSPSYWEISIKRSIINLSSTDNSLWFPNSPRQYSTTSFYTPNSSISNTINYAANPHSSPIISIILISIEAYVFKNCYLNRENYIVAAAKKGEGTYLEKELLRPVGDAAIEIIFEKTNENSEFNFNLTDFAIFAQDLRRISRFLKGFDVQIPKKDEKYSKINIFLQNIVIDYATDDGKLLSFIEDWHISSVVGSAISSAYYLSLGTFRVYLQSALGFKVDDIYFKKPLKWTIFDPILKSKGFVLVFSLDSFELYGTKIRSNTEETGEEPFFPTEECLIGSHNCTAITSNIFISENMKNCHRNSDMLDLYINVGCIIMHLCKDSISLLNSFFDFKGEEEPPEMLRKDSDLSSDDSDTYPVSVIGLMIDPKDSIRIKNINIQDYLSPEFKPKLLKNKFDNKIMALPNITKFIHTHTKLPKNPSKNTSNSNFHRLRTYHGTPSLKLSLSIFYFSINLYSGNDFSYKARSGTKRNLSSFIQFKIDEIGFTFARFPKILHFSWIVSISIGDIEIHDFIKDTSVKKMLKIDNINKSPLTDFFQTKVTCAWPRPEYSIDQELIIYIKLLPVKLNIDQNCVDFFLDLFNWKPEEQTLMRRTAALPDDAAIIQKPKAQLFIQKFIIEPIEINLDYIPHAVGGRYPGANVLNAFQIEEFNFCLSRIEMIGVKDIHQALIKTWKLWYQHIVDNEIIRLLSNIGPMKAIKNVSGAIYEFVCVDWSSDPNSEGAKIALVKLIKTLSVESLKIVETFMSGTYTIVQGCGNAAGLKMPSRQAIVRPLRDAQHIFKGI</sequence>
<evidence type="ECO:0000256" key="10">
    <source>
        <dbReference type="ARBA" id="ARBA00024479"/>
    </source>
</evidence>
<keyword evidence="9" id="KW-0472">Membrane</keyword>
<dbReference type="GO" id="GO:0061709">
    <property type="term" value="P:reticulophagy"/>
    <property type="evidence" value="ECO:0007669"/>
    <property type="project" value="TreeGrafter"/>
</dbReference>